<dbReference type="Proteomes" id="UP000069773">
    <property type="component" value="Unassembled WGS sequence"/>
</dbReference>
<name>A0ABQ0KPU8_MYCNV</name>
<feature type="signal peptide" evidence="1">
    <location>
        <begin position="1"/>
        <end position="22"/>
    </location>
</feature>
<protein>
    <recommendedName>
        <fullName evidence="4">Intersectin-EH binding protein Ibp1</fullName>
    </recommendedName>
</protein>
<organism evidence="2 3">
    <name type="scientific">Mycolicibacterium novocastrense</name>
    <name type="common">Mycobacterium novocastrense</name>
    <dbReference type="NCBI Taxonomy" id="59813"/>
    <lineage>
        <taxon>Bacteria</taxon>
        <taxon>Bacillati</taxon>
        <taxon>Actinomycetota</taxon>
        <taxon>Actinomycetes</taxon>
        <taxon>Mycobacteriales</taxon>
        <taxon>Mycobacteriaceae</taxon>
        <taxon>Mycolicibacterium</taxon>
    </lineage>
</organism>
<keyword evidence="3" id="KW-1185">Reference proteome</keyword>
<proteinExistence type="predicted"/>
<reference evidence="2 3" key="1">
    <citation type="journal article" date="2016" name="Genome Announc.">
        <title>Draft Genome Sequences of Five Rapidly Growing Mycobacterium Species, M. thermoresistibile, M. fortuitum subsp. acetamidolyticum, M. canariasense, M. brisbanense, and M. novocastrense.</title>
        <authorList>
            <person name="Katahira K."/>
            <person name="Ogura Y."/>
            <person name="Gotoh Y."/>
            <person name="Hayashi T."/>
        </authorList>
    </citation>
    <scope>NUCLEOTIDE SEQUENCE [LARGE SCALE GENOMIC DNA]</scope>
    <source>
        <strain evidence="2 3">JCM18114</strain>
    </source>
</reference>
<dbReference type="RefSeq" id="WP_067393842.1">
    <property type="nucleotide sequence ID" value="NZ_BCTA01000069.1"/>
</dbReference>
<comment type="caution">
    <text evidence="2">The sequence shown here is derived from an EMBL/GenBank/DDBJ whole genome shotgun (WGS) entry which is preliminary data.</text>
</comment>
<evidence type="ECO:0008006" key="4">
    <source>
        <dbReference type="Google" id="ProtNLM"/>
    </source>
</evidence>
<accession>A0ABQ0KPU8</accession>
<evidence type="ECO:0000313" key="3">
    <source>
        <dbReference type="Proteomes" id="UP000069773"/>
    </source>
</evidence>
<evidence type="ECO:0000313" key="2">
    <source>
        <dbReference type="EMBL" id="GAT11349.1"/>
    </source>
</evidence>
<keyword evidence="1" id="KW-0732">Signal</keyword>
<evidence type="ECO:0000256" key="1">
    <source>
        <dbReference type="SAM" id="SignalP"/>
    </source>
</evidence>
<dbReference type="EMBL" id="BCTA01000069">
    <property type="protein sequence ID" value="GAT11349.1"/>
    <property type="molecule type" value="Genomic_DNA"/>
</dbReference>
<sequence length="117" mass="11770">MANYSVPLPRLVLAGAFMLAAAAGPIAALHVVPEPSAVMAQGCQGGEEQDQFTMTCVPFLVPNAPPPFQVTAANPDVPEIQGIPCIGHNAGACLGLAENEAAAGPPAQPRSTISSSP</sequence>
<feature type="chain" id="PRO_5047363127" description="Intersectin-EH binding protein Ibp1" evidence="1">
    <location>
        <begin position="23"/>
        <end position="117"/>
    </location>
</feature>
<gene>
    <name evidence="2" type="ORF">RMCN_4482</name>
</gene>